<name>A0A915TZM5_9BACT</name>
<dbReference type="KEGG" id="ddu:GF1_00580"/>
<dbReference type="InterPro" id="IPR029044">
    <property type="entry name" value="Nucleotide-diphossugar_trans"/>
</dbReference>
<evidence type="ECO:0000259" key="1">
    <source>
        <dbReference type="Pfam" id="PF00535"/>
    </source>
</evidence>
<keyword evidence="3" id="KW-1185">Reference proteome</keyword>
<dbReference type="SUPFAM" id="SSF53448">
    <property type="entry name" value="Nucleotide-diphospho-sugar transferases"/>
    <property type="match status" value="1"/>
</dbReference>
<accession>A0A915TZM5</accession>
<gene>
    <name evidence="2" type="ORF">GF1_00580</name>
</gene>
<organism evidence="2 3">
    <name type="scientific">Desulfolithobacter dissulfuricans</name>
    <dbReference type="NCBI Taxonomy" id="2795293"/>
    <lineage>
        <taxon>Bacteria</taxon>
        <taxon>Pseudomonadati</taxon>
        <taxon>Thermodesulfobacteriota</taxon>
        <taxon>Desulfobulbia</taxon>
        <taxon>Desulfobulbales</taxon>
        <taxon>Desulfobulbaceae</taxon>
        <taxon>Desulfolithobacter</taxon>
    </lineage>
</organism>
<proteinExistence type="predicted"/>
<dbReference type="PANTHER" id="PTHR43685">
    <property type="entry name" value="GLYCOSYLTRANSFERASE"/>
    <property type="match status" value="1"/>
</dbReference>
<evidence type="ECO:0000313" key="3">
    <source>
        <dbReference type="Proteomes" id="UP001063350"/>
    </source>
</evidence>
<protein>
    <recommendedName>
        <fullName evidence="1">Glycosyltransferase 2-like domain-containing protein</fullName>
    </recommendedName>
</protein>
<dbReference type="InterPro" id="IPR001173">
    <property type="entry name" value="Glyco_trans_2-like"/>
</dbReference>
<dbReference type="PANTHER" id="PTHR43685:SF2">
    <property type="entry name" value="GLYCOSYLTRANSFERASE 2-LIKE DOMAIN-CONTAINING PROTEIN"/>
    <property type="match status" value="1"/>
</dbReference>
<dbReference type="Gene3D" id="3.90.550.10">
    <property type="entry name" value="Spore Coat Polysaccharide Biosynthesis Protein SpsA, Chain A"/>
    <property type="match status" value="1"/>
</dbReference>
<dbReference type="Pfam" id="PF00535">
    <property type="entry name" value="Glycos_transf_2"/>
    <property type="match status" value="1"/>
</dbReference>
<dbReference type="EMBL" id="AP024233">
    <property type="protein sequence ID" value="BCO07682.1"/>
    <property type="molecule type" value="Genomic_DNA"/>
</dbReference>
<dbReference type="AlphaFoldDB" id="A0A915TZM5"/>
<dbReference type="Proteomes" id="UP001063350">
    <property type="component" value="Chromosome"/>
</dbReference>
<dbReference type="InterPro" id="IPR050834">
    <property type="entry name" value="Glycosyltransf_2"/>
</dbReference>
<dbReference type="RefSeq" id="WP_267927632.1">
    <property type="nucleotide sequence ID" value="NZ_AP024233.1"/>
</dbReference>
<sequence>MFDLSIIVCTYNRAISLQRLVDGFCRCIAPSDLTWELIIVDNNSTDNTYSVLEEAKESLENVTYVKELKQGLSFARNRGIVEATGRFLFFMDDDAVPCRKFLVAIQEAFDRFPGIRCFGTRVISYFPNKPEWFAVEGPYALTGILGIFDLGDEARPLTERDPNPLGSGLLIEKEIFSEVGYFDTDLGVKGGQKYPRRSEDSELMRRVREKGITICYLPKPLVHHYPDLNRFNMKHLKKMYIGSGLGIGETVKFEGKRIFGVPRYYLRVLLSCFGKFVWFYLHGNGEAYVYYKTRFWLHLGMVLGSLRFPFFSSKT</sequence>
<evidence type="ECO:0000313" key="2">
    <source>
        <dbReference type="EMBL" id="BCO07682.1"/>
    </source>
</evidence>
<feature type="domain" description="Glycosyltransferase 2-like" evidence="1">
    <location>
        <begin position="5"/>
        <end position="125"/>
    </location>
</feature>
<reference evidence="2" key="1">
    <citation type="submission" date="2020-12" db="EMBL/GenBank/DDBJ databases">
        <title>Desulfobium dissulfuricans gen. nov., sp. nov., a novel mesophilic, sulfate-reducing bacterium isolated from a deep-sea hydrothermal vent.</title>
        <authorList>
            <person name="Hashimoto Y."/>
            <person name="Tame A."/>
            <person name="Sawayama S."/>
            <person name="Miyazaki J."/>
            <person name="Takai K."/>
            <person name="Nakagawa S."/>
        </authorList>
    </citation>
    <scope>NUCLEOTIDE SEQUENCE</scope>
    <source>
        <strain evidence="2">GF1</strain>
    </source>
</reference>